<name>A0A1M5UKT5_9BACT</name>
<evidence type="ECO:0000256" key="1">
    <source>
        <dbReference type="SAM" id="Coils"/>
    </source>
</evidence>
<dbReference type="EMBL" id="FQXS01000005">
    <property type="protein sequence ID" value="SHH63293.1"/>
    <property type="molecule type" value="Genomic_DNA"/>
</dbReference>
<evidence type="ECO:0000313" key="2">
    <source>
        <dbReference type="EMBL" id="SHH63293.1"/>
    </source>
</evidence>
<organism evidence="2 3">
    <name type="scientific">Desulfofustis glycolicus DSM 9705</name>
    <dbReference type="NCBI Taxonomy" id="1121409"/>
    <lineage>
        <taxon>Bacteria</taxon>
        <taxon>Pseudomonadati</taxon>
        <taxon>Thermodesulfobacteriota</taxon>
        <taxon>Desulfobulbia</taxon>
        <taxon>Desulfobulbales</taxon>
        <taxon>Desulfocapsaceae</taxon>
        <taxon>Desulfofustis</taxon>
    </lineage>
</organism>
<dbReference type="PANTHER" id="PTHR32114:SF2">
    <property type="entry name" value="ABC TRANSPORTER ABCH.3"/>
    <property type="match status" value="1"/>
</dbReference>
<keyword evidence="3" id="KW-1185">Reference proteome</keyword>
<dbReference type="OrthoDB" id="9795626at2"/>
<feature type="coiled-coil region" evidence="1">
    <location>
        <begin position="375"/>
        <end position="469"/>
    </location>
</feature>
<gene>
    <name evidence="2" type="ORF">SAMN02745124_01209</name>
</gene>
<sequence length="657" mass="74965">MASNFKILGWKSEGLRCPDHNISFTRGDSSVYEISLIQMPNGTGKTTVLNLLRAALSGSAYSETWNASKVRGLKKRNSDHNVGSFEVKLSLNDRPVTIIMQFDFDSGKVIYKTTRGEGQKTGFDPPSEFKRFLNENFVNFFVFDGELAQNLLDSNHTKAEKIVDDLFQISTLLILNNKIDEYWQKVTQDRTAKEWKGFKRRASKLTNLKARLENLEKEQRNLNQRLEEETERLVAKENIYKEEIKKGKNLNERHIKAETDVKEKEAALTDQSKIVLDNMADCYSLSDLFSTALYNFKVSLDRVKLPESAAREFFEELAEEDVCVCDRPIDENIRKVILEKSIQYLGSDDVSLLNAVKTAITEALGDSRTEPEKQLKAMIESLSEASNNLLDAKNELDEIKIEIAKENPDAKKAQDEIEAKKITIRDLETQLERFKSDDTSLNDENTYGIEVLRKRVEEAEEKLAEIANTMILRYKRDRLQKIITNAYQIAHDNITNEICSEANDHINDLMPYNDLSIDRIDSCLVLKGQTGGSTGEQLSIAYAFLSTLFNRSEHKLPFVVDSPANPIDLEVRPKIGAIIPKLSEQFIAFTISSERSGFVDAIVQQSKMPIQFLTLFRKGRTKLEDKITDTSLFNETDDGFCILGKDYFDDFQLDYEE</sequence>
<reference evidence="2 3" key="1">
    <citation type="submission" date="2016-11" db="EMBL/GenBank/DDBJ databases">
        <authorList>
            <person name="Jaros S."/>
            <person name="Januszkiewicz K."/>
            <person name="Wedrychowicz H."/>
        </authorList>
    </citation>
    <scope>NUCLEOTIDE SEQUENCE [LARGE SCALE GENOMIC DNA]</scope>
    <source>
        <strain evidence="2 3">DSM 9705</strain>
    </source>
</reference>
<dbReference type="PANTHER" id="PTHR32114">
    <property type="entry name" value="ABC TRANSPORTER ABCH.3"/>
    <property type="match status" value="1"/>
</dbReference>
<dbReference type="InterPro" id="IPR027417">
    <property type="entry name" value="P-loop_NTPase"/>
</dbReference>
<dbReference type="Gene3D" id="3.40.50.300">
    <property type="entry name" value="P-loop containing nucleotide triphosphate hydrolases"/>
    <property type="match status" value="2"/>
</dbReference>
<dbReference type="STRING" id="1121409.SAMN02745124_01209"/>
<keyword evidence="1" id="KW-0175">Coiled coil</keyword>
<evidence type="ECO:0000313" key="3">
    <source>
        <dbReference type="Proteomes" id="UP000184139"/>
    </source>
</evidence>
<dbReference type="AlphaFoldDB" id="A0A1M5UKT5"/>
<protein>
    <submittedName>
        <fullName evidence="2">DNA sulfur modification protein DndD</fullName>
    </submittedName>
</protein>
<dbReference type="Proteomes" id="UP000184139">
    <property type="component" value="Unassembled WGS sequence"/>
</dbReference>
<dbReference type="SUPFAM" id="SSF52540">
    <property type="entry name" value="P-loop containing nucleoside triphosphate hydrolases"/>
    <property type="match status" value="2"/>
</dbReference>
<dbReference type="RefSeq" id="WP_073374246.1">
    <property type="nucleotide sequence ID" value="NZ_FQXS01000005.1"/>
</dbReference>
<proteinExistence type="predicted"/>
<accession>A0A1M5UKT5</accession>
<feature type="coiled-coil region" evidence="1">
    <location>
        <begin position="198"/>
        <end position="246"/>
    </location>
</feature>